<dbReference type="PANTHER" id="PTHR12840">
    <property type="entry name" value="NADH-UBIQUINONE OXIDOREDUCTASE ASHI SUBUNIT"/>
    <property type="match status" value="1"/>
</dbReference>
<sequence>MFYHPLQTLDQEFDARAREVLPTRAAYENPLDPQLGDYPAVSISNQRLPPKGWWDQQARRNYGDPVPEYDEVLSMWGPDIAPVTPQTALYHFSLAVLGFIGFGAFIKYALVPDQIAVRREYPFSGLVTELGGLEENKVRSYLLGRYLHMCSCTHQARETDIEDTE</sequence>
<dbReference type="AlphaFoldDB" id="A0A166NNL6"/>
<keyword evidence="1" id="KW-0812">Transmembrane</keyword>
<dbReference type="STRING" id="436010.A0A166NNL6"/>
<dbReference type="OrthoDB" id="2014058at2759"/>
<dbReference type="PANTHER" id="PTHR12840:SF1">
    <property type="entry name" value="NADH DEHYDROGENASE [UBIQUINONE] 1 BETA SUBCOMPLEX SUBUNIT 8, MITOCHONDRIAL"/>
    <property type="match status" value="1"/>
</dbReference>
<name>A0A166NNL6_9AGAM</name>
<keyword evidence="1" id="KW-1133">Transmembrane helix</keyword>
<protein>
    <submittedName>
        <fullName evidence="2">Uncharacterized protein</fullName>
    </submittedName>
</protein>
<dbReference type="Proteomes" id="UP000076532">
    <property type="component" value="Unassembled WGS sequence"/>
</dbReference>
<gene>
    <name evidence="2" type="ORF">FIBSPDRAFT_734516</name>
</gene>
<evidence type="ECO:0000313" key="3">
    <source>
        <dbReference type="Proteomes" id="UP000076532"/>
    </source>
</evidence>
<keyword evidence="3" id="KW-1185">Reference proteome</keyword>
<feature type="transmembrane region" description="Helical" evidence="1">
    <location>
        <begin position="88"/>
        <end position="110"/>
    </location>
</feature>
<dbReference type="EMBL" id="KV417522">
    <property type="protein sequence ID" value="KZP25215.1"/>
    <property type="molecule type" value="Genomic_DNA"/>
</dbReference>
<dbReference type="InterPro" id="IPR008699">
    <property type="entry name" value="NDUFB8"/>
</dbReference>
<evidence type="ECO:0000256" key="1">
    <source>
        <dbReference type="SAM" id="Phobius"/>
    </source>
</evidence>
<evidence type="ECO:0000313" key="2">
    <source>
        <dbReference type="EMBL" id="KZP25215.1"/>
    </source>
</evidence>
<proteinExistence type="predicted"/>
<accession>A0A166NNL6</accession>
<organism evidence="2 3">
    <name type="scientific">Athelia psychrophila</name>
    <dbReference type="NCBI Taxonomy" id="1759441"/>
    <lineage>
        <taxon>Eukaryota</taxon>
        <taxon>Fungi</taxon>
        <taxon>Dikarya</taxon>
        <taxon>Basidiomycota</taxon>
        <taxon>Agaricomycotina</taxon>
        <taxon>Agaricomycetes</taxon>
        <taxon>Agaricomycetidae</taxon>
        <taxon>Atheliales</taxon>
        <taxon>Atheliaceae</taxon>
        <taxon>Athelia</taxon>
    </lineage>
</organism>
<keyword evidence="1" id="KW-0472">Membrane</keyword>
<dbReference type="GO" id="GO:0005739">
    <property type="term" value="C:mitochondrion"/>
    <property type="evidence" value="ECO:0007669"/>
    <property type="project" value="InterPro"/>
</dbReference>
<reference evidence="2 3" key="1">
    <citation type="journal article" date="2016" name="Mol. Biol. Evol.">
        <title>Comparative Genomics of Early-Diverging Mushroom-Forming Fungi Provides Insights into the Origins of Lignocellulose Decay Capabilities.</title>
        <authorList>
            <person name="Nagy L.G."/>
            <person name="Riley R."/>
            <person name="Tritt A."/>
            <person name="Adam C."/>
            <person name="Daum C."/>
            <person name="Floudas D."/>
            <person name="Sun H."/>
            <person name="Yadav J.S."/>
            <person name="Pangilinan J."/>
            <person name="Larsson K.H."/>
            <person name="Matsuura K."/>
            <person name="Barry K."/>
            <person name="Labutti K."/>
            <person name="Kuo R."/>
            <person name="Ohm R.A."/>
            <person name="Bhattacharya S.S."/>
            <person name="Shirouzu T."/>
            <person name="Yoshinaga Y."/>
            <person name="Martin F.M."/>
            <person name="Grigoriev I.V."/>
            <person name="Hibbett D.S."/>
        </authorList>
    </citation>
    <scope>NUCLEOTIDE SEQUENCE [LARGE SCALE GENOMIC DNA]</scope>
    <source>
        <strain evidence="2 3">CBS 109695</strain>
    </source>
</reference>